<proteinExistence type="predicted"/>
<protein>
    <submittedName>
        <fullName evidence="3">Transcriptional regulator with XRE-family HTH domain</fullName>
    </submittedName>
</protein>
<dbReference type="PANTHER" id="PTHR46797">
    <property type="entry name" value="HTH-TYPE TRANSCRIPTIONAL REGULATOR"/>
    <property type="match status" value="1"/>
</dbReference>
<evidence type="ECO:0000259" key="2">
    <source>
        <dbReference type="PROSITE" id="PS50943"/>
    </source>
</evidence>
<sequence>MSTATPAESAIGVALGRAVRAARTERGLSMRALAAAAEISQPFLSQIEGGQTMPSVVTLFRLAKGLGISPSELLPSVAEPEPIYLTRGIDARRVRVRESDERATSRVLSSGSARGANVQEYRLVGPYTGDWFESDGEITSYVVDGAIVATIEGRGEWELGPGDALWHPGALRNRWEIRGDGTATVLLVYASVRGETGP</sequence>
<dbReference type="InterPro" id="IPR050807">
    <property type="entry name" value="TransReg_Diox_bact_type"/>
</dbReference>
<feature type="domain" description="HTH cro/C1-type" evidence="2">
    <location>
        <begin position="19"/>
        <end position="73"/>
    </location>
</feature>
<dbReference type="Gene3D" id="2.60.120.10">
    <property type="entry name" value="Jelly Rolls"/>
    <property type="match status" value="1"/>
</dbReference>
<dbReference type="SUPFAM" id="SSF51182">
    <property type="entry name" value="RmlC-like cupins"/>
    <property type="match status" value="1"/>
</dbReference>
<evidence type="ECO:0000313" key="4">
    <source>
        <dbReference type="Proteomes" id="UP001226691"/>
    </source>
</evidence>
<dbReference type="Proteomes" id="UP001226691">
    <property type="component" value="Unassembled WGS sequence"/>
</dbReference>
<keyword evidence="4" id="KW-1185">Reference proteome</keyword>
<dbReference type="InterPro" id="IPR014710">
    <property type="entry name" value="RmlC-like_jellyroll"/>
</dbReference>
<organism evidence="3 4">
    <name type="scientific">Microbacterium trichothecenolyticum</name>
    <name type="common">Aureobacterium trichothecenolyticum</name>
    <dbReference type="NCBI Taxonomy" id="69370"/>
    <lineage>
        <taxon>Bacteria</taxon>
        <taxon>Bacillati</taxon>
        <taxon>Actinomycetota</taxon>
        <taxon>Actinomycetes</taxon>
        <taxon>Micrococcales</taxon>
        <taxon>Microbacteriaceae</taxon>
        <taxon>Microbacterium</taxon>
    </lineage>
</organism>
<reference evidence="3 4" key="1">
    <citation type="submission" date="2023-07" db="EMBL/GenBank/DDBJ databases">
        <title>Functional and genomic diversity of the sorghum phyllosphere microbiome.</title>
        <authorList>
            <person name="Shade A."/>
        </authorList>
    </citation>
    <scope>NUCLEOTIDE SEQUENCE [LARGE SCALE GENOMIC DNA]</scope>
    <source>
        <strain evidence="3 4">SORGH_AS_1207</strain>
    </source>
</reference>
<evidence type="ECO:0000256" key="1">
    <source>
        <dbReference type="ARBA" id="ARBA00023125"/>
    </source>
</evidence>
<dbReference type="CDD" id="cd00093">
    <property type="entry name" value="HTH_XRE"/>
    <property type="match status" value="1"/>
</dbReference>
<dbReference type="RefSeq" id="WP_307483386.1">
    <property type="nucleotide sequence ID" value="NZ_JAUTBF010000001.1"/>
</dbReference>
<dbReference type="InterPro" id="IPR011051">
    <property type="entry name" value="RmlC_Cupin_sf"/>
</dbReference>
<comment type="caution">
    <text evidence="3">The sequence shown here is derived from an EMBL/GenBank/DDBJ whole genome shotgun (WGS) entry which is preliminary data.</text>
</comment>
<dbReference type="Pfam" id="PF01381">
    <property type="entry name" value="HTH_3"/>
    <property type="match status" value="1"/>
</dbReference>
<gene>
    <name evidence="3" type="ORF">QE412_002176</name>
</gene>
<evidence type="ECO:0000313" key="3">
    <source>
        <dbReference type="EMBL" id="MDQ1123603.1"/>
    </source>
</evidence>
<dbReference type="PANTHER" id="PTHR46797:SF1">
    <property type="entry name" value="METHYLPHOSPHONATE SYNTHASE"/>
    <property type="match status" value="1"/>
</dbReference>
<dbReference type="InterPro" id="IPR001387">
    <property type="entry name" value="Cro/C1-type_HTH"/>
</dbReference>
<keyword evidence="1" id="KW-0238">DNA-binding</keyword>
<dbReference type="SMART" id="SM00530">
    <property type="entry name" value="HTH_XRE"/>
    <property type="match status" value="1"/>
</dbReference>
<dbReference type="InterPro" id="IPR010982">
    <property type="entry name" value="Lambda_DNA-bd_dom_sf"/>
</dbReference>
<dbReference type="SUPFAM" id="SSF47413">
    <property type="entry name" value="lambda repressor-like DNA-binding domains"/>
    <property type="match status" value="1"/>
</dbReference>
<dbReference type="PROSITE" id="PS50943">
    <property type="entry name" value="HTH_CROC1"/>
    <property type="match status" value="1"/>
</dbReference>
<dbReference type="EMBL" id="JAUTBF010000001">
    <property type="protein sequence ID" value="MDQ1123603.1"/>
    <property type="molecule type" value="Genomic_DNA"/>
</dbReference>
<name>A0ABU0TVC0_MICTR</name>
<accession>A0ABU0TVC0</accession>
<dbReference type="Gene3D" id="1.10.260.40">
    <property type="entry name" value="lambda repressor-like DNA-binding domains"/>
    <property type="match status" value="1"/>
</dbReference>